<dbReference type="Proteomes" id="UP000499080">
    <property type="component" value="Unassembled WGS sequence"/>
</dbReference>
<evidence type="ECO:0000313" key="3">
    <source>
        <dbReference type="Proteomes" id="UP000499080"/>
    </source>
</evidence>
<name>A0A4Y2E0X2_ARAVE</name>
<feature type="transmembrane region" description="Helical" evidence="1">
    <location>
        <begin position="50"/>
        <end position="68"/>
    </location>
</feature>
<accession>A0A4Y2E0X2</accession>
<gene>
    <name evidence="2" type="ORF">AVEN_167193_1</name>
</gene>
<keyword evidence="1" id="KW-1133">Transmembrane helix</keyword>
<sequence>MRGVLLLAEDVRQHGSGRTKIKKGITVAQVATPPSQKITATVALAVVPNSILWISLVHVFSVLIEFTIG</sequence>
<dbReference type="EMBL" id="BGPR01091104">
    <property type="protein sequence ID" value="GBM21976.1"/>
    <property type="molecule type" value="Genomic_DNA"/>
</dbReference>
<keyword evidence="3" id="KW-1185">Reference proteome</keyword>
<keyword evidence="1" id="KW-0472">Membrane</keyword>
<comment type="caution">
    <text evidence="2">The sequence shown here is derived from an EMBL/GenBank/DDBJ whole genome shotgun (WGS) entry which is preliminary data.</text>
</comment>
<evidence type="ECO:0000313" key="2">
    <source>
        <dbReference type="EMBL" id="GBM21976.1"/>
    </source>
</evidence>
<protein>
    <submittedName>
        <fullName evidence="2">Uncharacterized protein</fullName>
    </submittedName>
</protein>
<evidence type="ECO:0000256" key="1">
    <source>
        <dbReference type="SAM" id="Phobius"/>
    </source>
</evidence>
<dbReference type="AlphaFoldDB" id="A0A4Y2E0X2"/>
<organism evidence="2 3">
    <name type="scientific">Araneus ventricosus</name>
    <name type="common">Orbweaver spider</name>
    <name type="synonym">Epeira ventricosa</name>
    <dbReference type="NCBI Taxonomy" id="182803"/>
    <lineage>
        <taxon>Eukaryota</taxon>
        <taxon>Metazoa</taxon>
        <taxon>Ecdysozoa</taxon>
        <taxon>Arthropoda</taxon>
        <taxon>Chelicerata</taxon>
        <taxon>Arachnida</taxon>
        <taxon>Araneae</taxon>
        <taxon>Araneomorphae</taxon>
        <taxon>Entelegynae</taxon>
        <taxon>Araneoidea</taxon>
        <taxon>Araneidae</taxon>
        <taxon>Araneus</taxon>
    </lineage>
</organism>
<reference evidence="2 3" key="1">
    <citation type="journal article" date="2019" name="Sci. Rep.">
        <title>Orb-weaving spider Araneus ventricosus genome elucidates the spidroin gene catalogue.</title>
        <authorList>
            <person name="Kono N."/>
            <person name="Nakamura H."/>
            <person name="Ohtoshi R."/>
            <person name="Moran D.A.P."/>
            <person name="Shinohara A."/>
            <person name="Yoshida Y."/>
            <person name="Fujiwara M."/>
            <person name="Mori M."/>
            <person name="Tomita M."/>
            <person name="Arakawa K."/>
        </authorList>
    </citation>
    <scope>NUCLEOTIDE SEQUENCE [LARGE SCALE GENOMIC DNA]</scope>
</reference>
<proteinExistence type="predicted"/>
<keyword evidence="1" id="KW-0812">Transmembrane</keyword>